<name>A0A2T0AWG9_9FIRM</name>
<reference evidence="19 20" key="1">
    <citation type="submission" date="2018-03" db="EMBL/GenBank/DDBJ databases">
        <title>Genome sequence of Moorella humiferrea DSM 23265.</title>
        <authorList>
            <person name="Poehlein A."/>
            <person name="Daniel R."/>
        </authorList>
    </citation>
    <scope>NUCLEOTIDE SEQUENCE [LARGE SCALE GENOMIC DNA]</scope>
    <source>
        <strain evidence="19 20">DSM 23265</strain>
    </source>
</reference>
<feature type="domain" description="Histidine kinase/HSP90-like ATPase" evidence="18">
    <location>
        <begin position="153"/>
        <end position="252"/>
    </location>
</feature>
<evidence type="ECO:0000256" key="16">
    <source>
        <dbReference type="ARBA" id="ARBA00024827"/>
    </source>
</evidence>
<keyword evidence="15" id="KW-0411">Iron-sulfur</keyword>
<dbReference type="PANTHER" id="PTHR24421:SF10">
    <property type="entry name" value="NITRATE_NITRITE SENSOR PROTEIN NARQ"/>
    <property type="match status" value="1"/>
</dbReference>
<dbReference type="InterPro" id="IPR036890">
    <property type="entry name" value="HATPase_C_sf"/>
</dbReference>
<dbReference type="GO" id="GO:0005524">
    <property type="term" value="F:ATP binding"/>
    <property type="evidence" value="ECO:0007669"/>
    <property type="project" value="UniProtKB-KW"/>
</dbReference>
<evidence type="ECO:0000256" key="10">
    <source>
        <dbReference type="ARBA" id="ARBA00022741"/>
    </source>
</evidence>
<keyword evidence="11 19" id="KW-0418">Kinase</keyword>
<dbReference type="GO" id="GO:0000155">
    <property type="term" value="F:phosphorelay sensor kinase activity"/>
    <property type="evidence" value="ECO:0007669"/>
    <property type="project" value="InterPro"/>
</dbReference>
<evidence type="ECO:0000256" key="9">
    <source>
        <dbReference type="ARBA" id="ARBA00022679"/>
    </source>
</evidence>
<evidence type="ECO:0000256" key="5">
    <source>
        <dbReference type="ARBA" id="ARBA00017322"/>
    </source>
</evidence>
<dbReference type="OrthoDB" id="9781904at2"/>
<evidence type="ECO:0000256" key="3">
    <source>
        <dbReference type="ARBA" id="ARBA00004496"/>
    </source>
</evidence>
<dbReference type="Gene3D" id="3.30.565.10">
    <property type="entry name" value="Histidine kinase-like ATPase, C-terminal domain"/>
    <property type="match status" value="1"/>
</dbReference>
<keyword evidence="6" id="KW-0479">Metal-binding</keyword>
<keyword evidence="13" id="KW-0408">Iron</keyword>
<comment type="function">
    <text evidence="16">Member of the two-component regulatory system NreB/NreC involved in the control of dissimilatory nitrate/nitrite reduction in response to oxygen. NreB functions as a direct oxygen sensor histidine kinase which is autophosphorylated, in the absence of oxygen, probably at the conserved histidine residue, and transfers its phosphate group probably to a conserved aspartate residue of NreC. NreB/NreC activates the expression of the nitrate (narGHJI) and nitrite (nir) reductase operons, as well as the putative nitrate transporter gene narT.</text>
</comment>
<keyword evidence="12" id="KW-0067">ATP-binding</keyword>
<dbReference type="Pfam" id="PF02518">
    <property type="entry name" value="HATPase_c"/>
    <property type="match status" value="1"/>
</dbReference>
<dbReference type="EC" id="2.7.13.3" evidence="4"/>
<evidence type="ECO:0000259" key="18">
    <source>
        <dbReference type="SMART" id="SM00387"/>
    </source>
</evidence>
<dbReference type="InterPro" id="IPR003594">
    <property type="entry name" value="HATPase_dom"/>
</dbReference>
<evidence type="ECO:0000256" key="2">
    <source>
        <dbReference type="ARBA" id="ARBA00001966"/>
    </source>
</evidence>
<dbReference type="Pfam" id="PF07730">
    <property type="entry name" value="HisKA_3"/>
    <property type="match status" value="1"/>
</dbReference>
<dbReference type="AlphaFoldDB" id="A0A2T0AWG9"/>
<keyword evidence="9 19" id="KW-0808">Transferase</keyword>
<keyword evidence="8" id="KW-0597">Phosphoprotein</keyword>
<dbReference type="SUPFAM" id="SSF55874">
    <property type="entry name" value="ATPase domain of HSP90 chaperone/DNA topoisomerase II/histidine kinase"/>
    <property type="match status" value="1"/>
</dbReference>
<gene>
    <name evidence="19" type="primary">degS_1</name>
    <name evidence="19" type="ORF">MOHU_05530</name>
</gene>
<comment type="subcellular location">
    <subcellularLocation>
        <location evidence="3">Cytoplasm</location>
    </subcellularLocation>
</comment>
<dbReference type="EMBL" id="PVXM01000006">
    <property type="protein sequence ID" value="PRR75046.1"/>
    <property type="molecule type" value="Genomic_DNA"/>
</dbReference>
<keyword evidence="14" id="KW-0902">Two-component regulatory system</keyword>
<dbReference type="InterPro" id="IPR004358">
    <property type="entry name" value="Sig_transdc_His_kin-like_C"/>
</dbReference>
<dbReference type="CDD" id="cd16917">
    <property type="entry name" value="HATPase_UhpB-NarQ-NarX-like"/>
    <property type="match status" value="1"/>
</dbReference>
<dbReference type="GO" id="GO:0016020">
    <property type="term" value="C:membrane"/>
    <property type="evidence" value="ECO:0007669"/>
    <property type="project" value="InterPro"/>
</dbReference>
<dbReference type="GO" id="GO:0051539">
    <property type="term" value="F:4 iron, 4 sulfur cluster binding"/>
    <property type="evidence" value="ECO:0007669"/>
    <property type="project" value="UniProtKB-KW"/>
</dbReference>
<organism evidence="19 20">
    <name type="scientific">Neomoorella humiferrea</name>
    <dbReference type="NCBI Taxonomy" id="676965"/>
    <lineage>
        <taxon>Bacteria</taxon>
        <taxon>Bacillati</taxon>
        <taxon>Bacillota</taxon>
        <taxon>Clostridia</taxon>
        <taxon>Neomoorellales</taxon>
        <taxon>Neomoorellaceae</taxon>
        <taxon>Neomoorella</taxon>
    </lineage>
</organism>
<accession>A0A2T0AWG9</accession>
<evidence type="ECO:0000256" key="11">
    <source>
        <dbReference type="ARBA" id="ARBA00022777"/>
    </source>
</evidence>
<comment type="catalytic activity">
    <reaction evidence="1">
        <text>ATP + protein L-histidine = ADP + protein N-phospho-L-histidine.</text>
        <dbReference type="EC" id="2.7.13.3"/>
    </reaction>
</comment>
<evidence type="ECO:0000256" key="8">
    <source>
        <dbReference type="ARBA" id="ARBA00022553"/>
    </source>
</evidence>
<evidence type="ECO:0000256" key="14">
    <source>
        <dbReference type="ARBA" id="ARBA00023012"/>
    </source>
</evidence>
<dbReference type="SMART" id="SM00387">
    <property type="entry name" value="HATPase_c"/>
    <property type="match status" value="1"/>
</dbReference>
<protein>
    <recommendedName>
        <fullName evidence="5">Oxygen sensor histidine kinase NreB</fullName>
        <ecNumber evidence="4">2.7.13.3</ecNumber>
    </recommendedName>
    <alternativeName>
        <fullName evidence="17">Nitrogen regulation protein B</fullName>
    </alternativeName>
</protein>
<dbReference type="PANTHER" id="PTHR24421">
    <property type="entry name" value="NITRATE/NITRITE SENSOR PROTEIN NARX-RELATED"/>
    <property type="match status" value="1"/>
</dbReference>
<evidence type="ECO:0000256" key="4">
    <source>
        <dbReference type="ARBA" id="ARBA00012438"/>
    </source>
</evidence>
<dbReference type="InterPro" id="IPR050482">
    <property type="entry name" value="Sensor_HK_TwoCompSys"/>
</dbReference>
<evidence type="ECO:0000313" key="20">
    <source>
        <dbReference type="Proteomes" id="UP000238415"/>
    </source>
</evidence>
<evidence type="ECO:0000256" key="15">
    <source>
        <dbReference type="ARBA" id="ARBA00023014"/>
    </source>
</evidence>
<comment type="cofactor">
    <cofactor evidence="2">
        <name>[4Fe-4S] cluster</name>
        <dbReference type="ChEBI" id="CHEBI:49883"/>
    </cofactor>
</comment>
<evidence type="ECO:0000256" key="1">
    <source>
        <dbReference type="ARBA" id="ARBA00000085"/>
    </source>
</evidence>
<dbReference type="GO" id="GO:0046983">
    <property type="term" value="F:protein dimerization activity"/>
    <property type="evidence" value="ECO:0007669"/>
    <property type="project" value="InterPro"/>
</dbReference>
<evidence type="ECO:0000256" key="6">
    <source>
        <dbReference type="ARBA" id="ARBA00022485"/>
    </source>
</evidence>
<keyword evidence="20" id="KW-1185">Reference proteome</keyword>
<keyword evidence="10" id="KW-0547">Nucleotide-binding</keyword>
<evidence type="ECO:0000256" key="17">
    <source>
        <dbReference type="ARBA" id="ARBA00030800"/>
    </source>
</evidence>
<comment type="caution">
    <text evidence="19">The sequence shown here is derived from an EMBL/GenBank/DDBJ whole genome shotgun (WGS) entry which is preliminary data.</text>
</comment>
<proteinExistence type="predicted"/>
<evidence type="ECO:0000256" key="7">
    <source>
        <dbReference type="ARBA" id="ARBA00022490"/>
    </source>
</evidence>
<sequence length="264" mass="29944">MGQGGVSSLRNDLLQQCPSFNKKEVCPVKAESCPCPGRKLRINVHHAQERESKRWAMELHDSVAQTLGCIILDFDTFITSIYEENMIKRAHEIKYKLQNLYDTLREMLFELRAPYMEEGLAKSLENYLERVAENTNIKFNAEITKNFTGVHQMVQVEIFRIVQEAVTNIKKHSHASEATVKVIFKGDCIQIYVADNGRGFDVNKLKGDRNVDNKHFGLISIKERTQMLGGDFILNSEPGKGTVIDITIPPIGTMGSGLIWNRSE</sequence>
<dbReference type="GO" id="GO:0005737">
    <property type="term" value="C:cytoplasm"/>
    <property type="evidence" value="ECO:0007669"/>
    <property type="project" value="UniProtKB-SubCell"/>
</dbReference>
<evidence type="ECO:0000313" key="19">
    <source>
        <dbReference type="EMBL" id="PRR75046.1"/>
    </source>
</evidence>
<dbReference type="Proteomes" id="UP000238415">
    <property type="component" value="Unassembled WGS sequence"/>
</dbReference>
<evidence type="ECO:0000256" key="12">
    <source>
        <dbReference type="ARBA" id="ARBA00022840"/>
    </source>
</evidence>
<dbReference type="InterPro" id="IPR011712">
    <property type="entry name" value="Sig_transdc_His_kin_sub3_dim/P"/>
</dbReference>
<dbReference type="PRINTS" id="PR00344">
    <property type="entry name" value="BCTRLSENSOR"/>
</dbReference>
<keyword evidence="6" id="KW-0004">4Fe-4S</keyword>
<keyword evidence="7" id="KW-0963">Cytoplasm</keyword>
<evidence type="ECO:0000256" key="13">
    <source>
        <dbReference type="ARBA" id="ARBA00023004"/>
    </source>
</evidence>
<dbReference type="Gene3D" id="1.20.5.1930">
    <property type="match status" value="1"/>
</dbReference>
<dbReference type="RefSeq" id="WP_146127115.1">
    <property type="nucleotide sequence ID" value="NZ_CP136419.1"/>
</dbReference>